<reference evidence="1 2" key="1">
    <citation type="journal article" date="2001" name="Nature">
        <title>Genome sequence and gene compaction of the eukaryote parasite Encephalitozoon cuniculi.</title>
        <authorList>
            <person name="Katinka M.D."/>
            <person name="Duprat S."/>
            <person name="Cornillot E."/>
            <person name="Metenier G."/>
            <person name="Thomarat F."/>
            <person name="Prensier G."/>
            <person name="Barbe V."/>
            <person name="Peyretaillade E."/>
            <person name="Brottier P."/>
            <person name="Wincker P."/>
            <person name="Delbac F."/>
            <person name="El Alaoui H."/>
            <person name="Peyret P."/>
            <person name="Saurin W."/>
            <person name="Gouy M."/>
            <person name="Weissenbach J."/>
            <person name="Vivares C.P."/>
        </authorList>
    </citation>
    <scope>NUCLEOTIDE SEQUENCE [LARGE SCALE GENOMIC DNA]</scope>
    <source>
        <strain evidence="1 2">GB-M1</strain>
    </source>
</reference>
<name>Q8SWH0_ENCCU</name>
<dbReference type="HOGENOM" id="CLU_474891_0_0_1"/>
<proteinExistence type="predicted"/>
<dbReference type="EMBL" id="AL590442">
    <property type="protein sequence ID" value="CAD25043.2"/>
    <property type="molecule type" value="Genomic_DNA"/>
</dbReference>
<evidence type="ECO:0000313" key="2">
    <source>
        <dbReference type="Proteomes" id="UP000000819"/>
    </source>
</evidence>
<evidence type="ECO:0000313" key="1">
    <source>
        <dbReference type="EMBL" id="CAD25043.2"/>
    </source>
</evidence>
<organism evidence="1 2">
    <name type="scientific">Encephalitozoon cuniculi (strain GB-M1)</name>
    <name type="common">Microsporidian parasite</name>
    <dbReference type="NCBI Taxonomy" id="284813"/>
    <lineage>
        <taxon>Eukaryota</taxon>
        <taxon>Fungi</taxon>
        <taxon>Fungi incertae sedis</taxon>
        <taxon>Microsporidia</taxon>
        <taxon>Unikaryonidae</taxon>
        <taxon>Encephalitozoon</taxon>
    </lineage>
</organism>
<protein>
    <submittedName>
        <fullName evidence="1">Uncharacterized protein</fullName>
    </submittedName>
</protein>
<dbReference type="VEuPathDB" id="MicrosporidiaDB:ECU02_0120"/>
<reference evidence="1 2" key="2">
    <citation type="journal article" date="2009" name="BMC Genomics">
        <title>Identification of transcriptional signals in Encephalitozoon cuniculi widespread among Microsporidia phylum: support for accurate structural genome annotation.</title>
        <authorList>
            <person name="Peyretaillade E."/>
            <person name="Goncalves O."/>
            <person name="Terrat S."/>
            <person name="Dugat-Bony E."/>
            <person name="Wincker P."/>
            <person name="Cornman R.S."/>
            <person name="Evans J.D."/>
            <person name="Delbac F."/>
            <person name="Peyret P."/>
        </authorList>
    </citation>
    <scope>NUCLEOTIDE SEQUENCE [LARGE SCALE GENOMIC DNA]</scope>
    <source>
        <strain evidence="1 2">GB-M1</strain>
    </source>
</reference>
<sequence>MILNGDNRKIFIRNDMLYKIRENIVEEYRREDLVMVRSKMFFRAKTAKEFDGKYYFLTKKSILVYEDLFGDPVQEIEVPNDGVFDFHMHDGRLFYLARRMNRFLGIDEGHEIVFDFQGGAYFWDGVDFYICSNKNLIRFDVIKKRGEDVLCGVNVKCIVARNGTIAYADNGNILHFLKRKASLSYHHHSKPVAGIIITSLESLLVVCRDKKLVRIETKRNERVLLASFDGDPVDFMQDGSDIYVLTPFCLLAYDSKAGCIKKQIFSLPSFEYCKPLCGFECTSEETPGREVFERNVKKTKVVVPYAFKNECSSDFSRSSIVAVMRSYVFIYDLEKEEVQKIAYLGGSDCFYSSGFIVRLSSGGKGRRTAAKIYRIESDGLLFIRKYDSVGISSTPEDVVFDKGRLFLYSDGSLIEVTGPGITKRLGSESVRQIEETDVGAFLLDTRGIFKIGSGEWILEDEDITSLKVFEKTLFVSLFGSGIFGFEMKDGAAEEKLIDDANVTEVFVDGETIVTSSLWEGVSVLRRYKKNGNIWKKDGEALADKGIGRILHKNTYLSITNKLHRVEFGRRECLL</sequence>
<dbReference type="Proteomes" id="UP000000819">
    <property type="component" value="Chromosome II"/>
</dbReference>
<dbReference type="OrthoDB" id="2190100at2759"/>
<dbReference type="InParanoid" id="Q8SWH0"/>
<accession>Q8SWH0</accession>
<dbReference type="GeneID" id="858529"/>
<keyword evidence="2" id="KW-1185">Reference proteome</keyword>
<dbReference type="AlphaFoldDB" id="Q8SWH0"/>
<dbReference type="RefSeq" id="NP_584539.2">
    <property type="nucleotide sequence ID" value="NM_001040728.2"/>
</dbReference>
<gene>
    <name evidence="1" type="ordered locus">ECU02_0120</name>
</gene>
<dbReference type="KEGG" id="ecu:ECU02_0120"/>